<evidence type="ECO:0000313" key="3">
    <source>
        <dbReference type="Proteomes" id="UP000191612"/>
    </source>
</evidence>
<feature type="region of interest" description="Disordered" evidence="1">
    <location>
        <begin position="35"/>
        <end position="104"/>
    </location>
</feature>
<name>A0A1V6RPW0_9EURO</name>
<dbReference type="Proteomes" id="UP000191612">
    <property type="component" value="Unassembled WGS sequence"/>
</dbReference>
<feature type="compositionally biased region" description="Polar residues" evidence="1">
    <location>
        <begin position="181"/>
        <end position="194"/>
    </location>
</feature>
<feature type="compositionally biased region" description="Basic and acidic residues" evidence="1">
    <location>
        <begin position="92"/>
        <end position="104"/>
    </location>
</feature>
<keyword evidence="3" id="KW-1185">Reference proteome</keyword>
<organism evidence="2 3">
    <name type="scientific">Penicillium solitum</name>
    <dbReference type="NCBI Taxonomy" id="60172"/>
    <lineage>
        <taxon>Eukaryota</taxon>
        <taxon>Fungi</taxon>
        <taxon>Dikarya</taxon>
        <taxon>Ascomycota</taxon>
        <taxon>Pezizomycotina</taxon>
        <taxon>Eurotiomycetes</taxon>
        <taxon>Eurotiomycetidae</taxon>
        <taxon>Eurotiales</taxon>
        <taxon>Aspergillaceae</taxon>
        <taxon>Penicillium</taxon>
    </lineage>
</organism>
<evidence type="ECO:0000313" key="2">
    <source>
        <dbReference type="EMBL" id="OQE03822.1"/>
    </source>
</evidence>
<feature type="compositionally biased region" description="Polar residues" evidence="1">
    <location>
        <begin position="221"/>
        <end position="232"/>
    </location>
</feature>
<feature type="compositionally biased region" description="Polar residues" evidence="1">
    <location>
        <begin position="283"/>
        <end position="305"/>
    </location>
</feature>
<protein>
    <submittedName>
        <fullName evidence="2">Uncharacterized protein</fullName>
    </submittedName>
</protein>
<proteinExistence type="predicted"/>
<comment type="caution">
    <text evidence="2">The sequence shown here is derived from an EMBL/GenBank/DDBJ whole genome shotgun (WGS) entry which is preliminary data.</text>
</comment>
<accession>A0A1V6RPW0</accession>
<reference evidence="3" key="1">
    <citation type="journal article" date="2017" name="Nat. Microbiol.">
        <title>Global analysis of biosynthetic gene clusters reveals vast potential of secondary metabolite production in Penicillium species.</title>
        <authorList>
            <person name="Nielsen J.C."/>
            <person name="Grijseels S."/>
            <person name="Prigent S."/>
            <person name="Ji B."/>
            <person name="Dainat J."/>
            <person name="Nielsen K.F."/>
            <person name="Frisvad J.C."/>
            <person name="Workman M."/>
            <person name="Nielsen J."/>
        </authorList>
    </citation>
    <scope>NUCLEOTIDE SEQUENCE [LARGE SCALE GENOMIC DNA]</scope>
    <source>
        <strain evidence="3">IBT 29525</strain>
    </source>
</reference>
<dbReference type="EMBL" id="MDYO01000001">
    <property type="protein sequence ID" value="OQE03822.1"/>
    <property type="molecule type" value="Genomic_DNA"/>
</dbReference>
<feature type="compositionally biased region" description="Polar residues" evidence="1">
    <location>
        <begin position="246"/>
        <end position="260"/>
    </location>
</feature>
<evidence type="ECO:0000256" key="1">
    <source>
        <dbReference type="SAM" id="MobiDB-lite"/>
    </source>
</evidence>
<dbReference type="AlphaFoldDB" id="A0A1V6RPW0"/>
<feature type="region of interest" description="Disordered" evidence="1">
    <location>
        <begin position="132"/>
        <end position="332"/>
    </location>
</feature>
<gene>
    <name evidence="2" type="ORF">PENSOL_c001G04828</name>
</gene>
<feature type="compositionally biased region" description="Polar residues" evidence="1">
    <location>
        <begin position="48"/>
        <end position="60"/>
    </location>
</feature>
<sequence length="465" mass="51249">MADESPSLKNLIEELGFPPSEHQFLLRLFGSSDPFAGLPGADPEASHSRNQSGQNSSTSIARRLASTRLWQDIPPFTNERANQLRLRSANRHPSDSREGLESRDRVHYEEEWTSLIGTDSESLISELLQQLATDDEPPCLDSPDLPEHPGASENAARPGSFGPPSPSVYDSEIGEPPDSVDNFNETPGTQGNCEESQDPRTLKQPGSFEQLLESFPRPPGRNQTVKDQSFSHGYSDAQRVPPKDSAQANTSTLASSQIKPATSLPRISRFSEDLGDSNPVGEQDSTSIRTRAGTSALDTSGLGNTSPSSSGISSPSHSTVTNTRNVSLQIPSLTPSASFRELRLPVDYHGGQQADPESSHQAQERANRYTYTPFPENPSRIRPISYVIRRQHSFRTIFEGRATPTGSARYYQKTPLRISTRPSTISLASGKRNTSKPKRIWKRCVKRVKHLLCRTRKRTLSALNH</sequence>
<feature type="compositionally biased region" description="Polar residues" evidence="1">
    <location>
        <begin position="319"/>
        <end position="332"/>
    </location>
</feature>
<feature type="compositionally biased region" description="Low complexity" evidence="1">
    <location>
        <begin position="306"/>
        <end position="318"/>
    </location>
</feature>